<accession>A0ABQ5GRJ3</accession>
<name>A0ABQ5GRJ3_9ASTR</name>
<reference evidence="1" key="1">
    <citation type="journal article" date="2022" name="Int. J. Mol. Sci.">
        <title>Draft Genome of Tanacetum Coccineum: Genomic Comparison of Closely Related Tanacetum-Family Plants.</title>
        <authorList>
            <person name="Yamashiro T."/>
            <person name="Shiraishi A."/>
            <person name="Nakayama K."/>
            <person name="Satake H."/>
        </authorList>
    </citation>
    <scope>NUCLEOTIDE SEQUENCE</scope>
</reference>
<sequence>MANKGKKLSMETFAPNEKADYYSGITSIIVNGKNAYELKGKFLDRTTMLLVEQKGKTHWREDSYCNGGNLPGAYVIGNSLHYQDLKWYEALEDFKLKDEALRNKAIMEGLISDDESSNDCWKRWKSHEIYYDDYDEGEYKNETHEEGHELCCIKTREDLGSKEISTNNWWRIYKFGDLEVLES</sequence>
<gene>
    <name evidence="1" type="ORF">Tco_1044103</name>
</gene>
<keyword evidence="2" id="KW-1185">Reference proteome</keyword>
<evidence type="ECO:0000313" key="1">
    <source>
        <dbReference type="EMBL" id="GJT77378.1"/>
    </source>
</evidence>
<dbReference type="EMBL" id="BQNB010018705">
    <property type="protein sequence ID" value="GJT77378.1"/>
    <property type="molecule type" value="Genomic_DNA"/>
</dbReference>
<comment type="caution">
    <text evidence="1">The sequence shown here is derived from an EMBL/GenBank/DDBJ whole genome shotgun (WGS) entry which is preliminary data.</text>
</comment>
<protein>
    <submittedName>
        <fullName evidence="1">Uncharacterized protein</fullName>
    </submittedName>
</protein>
<dbReference type="Proteomes" id="UP001151760">
    <property type="component" value="Unassembled WGS sequence"/>
</dbReference>
<evidence type="ECO:0000313" key="2">
    <source>
        <dbReference type="Proteomes" id="UP001151760"/>
    </source>
</evidence>
<proteinExistence type="predicted"/>
<reference evidence="1" key="2">
    <citation type="submission" date="2022-01" db="EMBL/GenBank/DDBJ databases">
        <authorList>
            <person name="Yamashiro T."/>
            <person name="Shiraishi A."/>
            <person name="Satake H."/>
            <person name="Nakayama K."/>
        </authorList>
    </citation>
    <scope>NUCLEOTIDE SEQUENCE</scope>
</reference>
<organism evidence="1 2">
    <name type="scientific">Tanacetum coccineum</name>
    <dbReference type="NCBI Taxonomy" id="301880"/>
    <lineage>
        <taxon>Eukaryota</taxon>
        <taxon>Viridiplantae</taxon>
        <taxon>Streptophyta</taxon>
        <taxon>Embryophyta</taxon>
        <taxon>Tracheophyta</taxon>
        <taxon>Spermatophyta</taxon>
        <taxon>Magnoliopsida</taxon>
        <taxon>eudicotyledons</taxon>
        <taxon>Gunneridae</taxon>
        <taxon>Pentapetalae</taxon>
        <taxon>asterids</taxon>
        <taxon>campanulids</taxon>
        <taxon>Asterales</taxon>
        <taxon>Asteraceae</taxon>
        <taxon>Asteroideae</taxon>
        <taxon>Anthemideae</taxon>
        <taxon>Anthemidinae</taxon>
        <taxon>Tanacetum</taxon>
    </lineage>
</organism>